<feature type="domain" description="Oxidoreductase-like" evidence="2">
    <location>
        <begin position="11"/>
        <end position="47"/>
    </location>
</feature>
<keyword evidence="4" id="KW-1185">Reference proteome</keyword>
<sequence length="61" mass="7073">MSSEPKITFLEEPRKPKSDECCGGGSCCPCVWDAYRQKRQAWLKYHQEKPQADKKQANELN</sequence>
<feature type="region of interest" description="Disordered" evidence="1">
    <location>
        <begin position="1"/>
        <end position="23"/>
    </location>
</feature>
<dbReference type="RefSeq" id="WP_084228185.1">
    <property type="nucleotide sequence ID" value="NZ_CBCSHD010000010.1"/>
</dbReference>
<feature type="compositionally biased region" description="Basic and acidic residues" evidence="1">
    <location>
        <begin position="9"/>
        <end position="20"/>
    </location>
</feature>
<organism evidence="3 4">
    <name type="scientific">Pseudoalteromonas byunsanensis</name>
    <dbReference type="NCBI Taxonomy" id="327939"/>
    <lineage>
        <taxon>Bacteria</taxon>
        <taxon>Pseudomonadati</taxon>
        <taxon>Pseudomonadota</taxon>
        <taxon>Gammaproteobacteria</taxon>
        <taxon>Alteromonadales</taxon>
        <taxon>Pseudoalteromonadaceae</taxon>
        <taxon>Pseudoalteromonas</taxon>
    </lineage>
</organism>
<dbReference type="Proteomes" id="UP000180253">
    <property type="component" value="Unassembled WGS sequence"/>
</dbReference>
<dbReference type="STRING" id="327939.BIW53_15455"/>
<name>A0A1S1N576_9GAMM</name>
<dbReference type="InterPro" id="IPR019180">
    <property type="entry name" value="Oxidoreductase-like_N"/>
</dbReference>
<gene>
    <name evidence="3" type="ORF">BIW53_15455</name>
</gene>
<comment type="caution">
    <text evidence="3">The sequence shown here is derived from an EMBL/GenBank/DDBJ whole genome shotgun (WGS) entry which is preliminary data.</text>
</comment>
<dbReference type="OrthoDB" id="6650029at2"/>
<evidence type="ECO:0000313" key="3">
    <source>
        <dbReference type="EMBL" id="OHU94466.1"/>
    </source>
</evidence>
<protein>
    <recommendedName>
        <fullName evidence="2">Oxidoreductase-like domain-containing protein</fullName>
    </recommendedName>
</protein>
<dbReference type="EMBL" id="MNAN01000034">
    <property type="protein sequence ID" value="OHU94466.1"/>
    <property type="molecule type" value="Genomic_DNA"/>
</dbReference>
<evidence type="ECO:0000259" key="2">
    <source>
        <dbReference type="Pfam" id="PF09791"/>
    </source>
</evidence>
<reference evidence="3 4" key="1">
    <citation type="submission" date="2016-10" db="EMBL/GenBank/DDBJ databases">
        <title>Pseudoalteromonas amylolytica sp. nov., isolated from the surface seawater.</title>
        <authorList>
            <person name="Wu Y.-H."/>
            <person name="Cheng H."/>
            <person name="Jin X.-B."/>
            <person name="Wang C.-S."/>
            <person name="Xu X.-W."/>
        </authorList>
    </citation>
    <scope>NUCLEOTIDE SEQUENCE [LARGE SCALE GENOMIC DNA]</scope>
    <source>
        <strain evidence="3 4">JCM 12483</strain>
    </source>
</reference>
<proteinExistence type="predicted"/>
<dbReference type="Pfam" id="PF09791">
    <property type="entry name" value="Oxidored-like"/>
    <property type="match status" value="1"/>
</dbReference>
<evidence type="ECO:0000313" key="4">
    <source>
        <dbReference type="Proteomes" id="UP000180253"/>
    </source>
</evidence>
<dbReference type="AlphaFoldDB" id="A0A1S1N576"/>
<evidence type="ECO:0000256" key="1">
    <source>
        <dbReference type="SAM" id="MobiDB-lite"/>
    </source>
</evidence>
<accession>A0A1S1N576</accession>